<comment type="caution">
    <text evidence="2">The sequence shown here is derived from an EMBL/GenBank/DDBJ whole genome shotgun (WGS) entry which is preliminary data.</text>
</comment>
<feature type="region of interest" description="Disordered" evidence="1">
    <location>
        <begin position="1"/>
        <end position="23"/>
    </location>
</feature>
<dbReference type="EMBL" id="MUJZ01005858">
    <property type="protein sequence ID" value="OTF82973.1"/>
    <property type="molecule type" value="Genomic_DNA"/>
</dbReference>
<dbReference type="Proteomes" id="UP000194236">
    <property type="component" value="Unassembled WGS sequence"/>
</dbReference>
<feature type="compositionally biased region" description="Polar residues" evidence="1">
    <location>
        <begin position="1"/>
        <end position="14"/>
    </location>
</feature>
<dbReference type="AlphaFoldDB" id="A0A1Y3BT40"/>
<sequence length="179" mass="19521">MHLLSTDYNGKDNISTTSSNPFSFSNLRRKSSSLFLSDLALGKRRDSSPTRLKRAVAEFATKMKRVTTGKHLGHLEVPKIEFGSPATKTNDVVAARGRRPSIAPVPAMLGDNSSDSSTESSDQGAGDNDDGGGIDQQETNFSTIEFKNDNIGQSKDLPSNKQFDRHSENQWTFPAENSV</sequence>
<dbReference type="OrthoDB" id="6505542at2759"/>
<feature type="region of interest" description="Disordered" evidence="1">
    <location>
        <begin position="81"/>
        <end position="179"/>
    </location>
</feature>
<evidence type="ECO:0000256" key="1">
    <source>
        <dbReference type="SAM" id="MobiDB-lite"/>
    </source>
</evidence>
<reference evidence="2 3" key="1">
    <citation type="submission" date="2017-03" db="EMBL/GenBank/DDBJ databases">
        <title>Genome Survey of Euroglyphus maynei.</title>
        <authorList>
            <person name="Arlian L.G."/>
            <person name="Morgan M.S."/>
            <person name="Rider S.D."/>
        </authorList>
    </citation>
    <scope>NUCLEOTIDE SEQUENCE [LARGE SCALE GENOMIC DNA]</scope>
    <source>
        <strain evidence="2">Arlian Lab</strain>
        <tissue evidence="2">Whole body</tissue>
    </source>
</reference>
<accession>A0A1Y3BT40</accession>
<proteinExistence type="predicted"/>
<protein>
    <submittedName>
        <fullName evidence="2">Uncharacterized protein</fullName>
    </submittedName>
</protein>
<feature type="compositionally biased region" description="Low complexity" evidence="1">
    <location>
        <begin position="111"/>
        <end position="126"/>
    </location>
</feature>
<keyword evidence="3" id="KW-1185">Reference proteome</keyword>
<evidence type="ECO:0000313" key="2">
    <source>
        <dbReference type="EMBL" id="OTF82973.1"/>
    </source>
</evidence>
<gene>
    <name evidence="2" type="ORF">BLA29_007864</name>
</gene>
<organism evidence="2 3">
    <name type="scientific">Euroglyphus maynei</name>
    <name type="common">Mayne's house dust mite</name>
    <dbReference type="NCBI Taxonomy" id="6958"/>
    <lineage>
        <taxon>Eukaryota</taxon>
        <taxon>Metazoa</taxon>
        <taxon>Ecdysozoa</taxon>
        <taxon>Arthropoda</taxon>
        <taxon>Chelicerata</taxon>
        <taxon>Arachnida</taxon>
        <taxon>Acari</taxon>
        <taxon>Acariformes</taxon>
        <taxon>Sarcoptiformes</taxon>
        <taxon>Astigmata</taxon>
        <taxon>Psoroptidia</taxon>
        <taxon>Analgoidea</taxon>
        <taxon>Pyroglyphidae</taxon>
        <taxon>Pyroglyphinae</taxon>
        <taxon>Euroglyphus</taxon>
    </lineage>
</organism>
<feature type="compositionally biased region" description="Polar residues" evidence="1">
    <location>
        <begin position="169"/>
        <end position="179"/>
    </location>
</feature>
<evidence type="ECO:0000313" key="3">
    <source>
        <dbReference type="Proteomes" id="UP000194236"/>
    </source>
</evidence>
<feature type="compositionally biased region" description="Polar residues" evidence="1">
    <location>
        <begin position="138"/>
        <end position="161"/>
    </location>
</feature>
<name>A0A1Y3BT40_EURMA</name>